<dbReference type="OrthoDB" id="6159439at2759"/>
<dbReference type="Gene3D" id="1.10.10.60">
    <property type="entry name" value="Homeodomain-like"/>
    <property type="match status" value="1"/>
</dbReference>
<evidence type="ECO:0000256" key="1">
    <source>
        <dbReference type="ARBA" id="ARBA00004123"/>
    </source>
</evidence>
<evidence type="ECO:0000256" key="5">
    <source>
        <dbReference type="ARBA" id="ARBA00023163"/>
    </source>
</evidence>
<feature type="DNA-binding region" description="Homeobox" evidence="7">
    <location>
        <begin position="267"/>
        <end position="326"/>
    </location>
</feature>
<dbReference type="PROSITE" id="PS50071">
    <property type="entry name" value="HOMEOBOX_2"/>
    <property type="match status" value="1"/>
</dbReference>
<dbReference type="OMA" id="CPASIGH"/>
<dbReference type="PANTHER" id="PTHR46271">
    <property type="entry name" value="HOMEOBOX PROTEIN, PUTATIVE-RELATED"/>
    <property type="match status" value="1"/>
</dbReference>
<evidence type="ECO:0000256" key="6">
    <source>
        <dbReference type="ARBA" id="ARBA00023242"/>
    </source>
</evidence>
<keyword evidence="2" id="KW-0805">Transcription regulation</keyword>
<dbReference type="InterPro" id="IPR001356">
    <property type="entry name" value="HD"/>
</dbReference>
<feature type="region of interest" description="Disordered" evidence="9">
    <location>
        <begin position="210"/>
        <end position="269"/>
    </location>
</feature>
<dbReference type="SUPFAM" id="SSF46689">
    <property type="entry name" value="Homeodomain-like"/>
    <property type="match status" value="1"/>
</dbReference>
<accession>A0A7M7R9W7</accession>
<comment type="subcellular location">
    <subcellularLocation>
        <location evidence="1 7 8">Nucleus</location>
    </subcellularLocation>
</comment>
<name>A0A7M7R9W7_STRPU</name>
<dbReference type="Proteomes" id="UP000007110">
    <property type="component" value="Unassembled WGS sequence"/>
</dbReference>
<evidence type="ECO:0000313" key="11">
    <source>
        <dbReference type="EnsemblMetazoa" id="XP_782307"/>
    </source>
</evidence>
<dbReference type="PANTHER" id="PTHR46271:SF4">
    <property type="entry name" value="HOMEOBOX PROTEIN, PUTATIVE-RELATED"/>
    <property type="match status" value="1"/>
</dbReference>
<keyword evidence="4 7" id="KW-0371">Homeobox</keyword>
<dbReference type="RefSeq" id="XP_782307.2">
    <property type="nucleotide sequence ID" value="XM_777214.5"/>
</dbReference>
<dbReference type="EnsemblMetazoa" id="XM_777214">
    <property type="protein sequence ID" value="XP_782307"/>
    <property type="gene ID" value="LOC576952"/>
</dbReference>
<dbReference type="GO" id="GO:0005634">
    <property type="term" value="C:nucleus"/>
    <property type="evidence" value="ECO:0000318"/>
    <property type="project" value="GO_Central"/>
</dbReference>
<dbReference type="Pfam" id="PF00046">
    <property type="entry name" value="Homeodomain"/>
    <property type="match status" value="1"/>
</dbReference>
<evidence type="ECO:0000256" key="7">
    <source>
        <dbReference type="PROSITE-ProRule" id="PRU00108"/>
    </source>
</evidence>
<dbReference type="CDD" id="cd00086">
    <property type="entry name" value="homeodomain"/>
    <property type="match status" value="1"/>
</dbReference>
<keyword evidence="12" id="KW-1185">Reference proteome</keyword>
<proteinExistence type="predicted"/>
<evidence type="ECO:0000256" key="4">
    <source>
        <dbReference type="ARBA" id="ARBA00023155"/>
    </source>
</evidence>
<sequence length="528" mass="57107">MDGAHHPITAMSSSLACPASIGHGPEGLPHNPPPIMRAHPEKIYTTGHGGEDTPKFPRPSHSIDAILGMQQSRADRIFRPLFTGPNPYAGILSSRLGPGGEHMLPLNLALKAEQQNMTARKTGIPFPAEGANENLMNGGTPDNIDLDNDIDNDKTFRMSPPVDQVAIDHAHVPKGPPAGVHELEIEDLSSRSSRSPLTYLHAGRKQAMDFSTTSGYTSDVSSISPQQPTTRPCKKRSRSPPQSSLSIMEDEMDEMEADENGEPKKKHRRNRTTFTTYQLHELERAFEKSHYPDVYSREELALKVNLPEVRVQVWFQNRRAKWRRQEKMEASTLKLKDSSSSLPSIHRCVPYSMASSLPLDPWLNPLSTARQLPALSLPGILHPSLSASVAAAAAMAAGGGPLPAGLTHLSAAFPFLAAHHQHHQQQQQRKHAAAVAVAAAASQTAMFPLLSPTHLTSPPGRPGSHERSNSRDSVSGGESSSGSETGGSTGEDPRSSSIVTLRQKAMEHLENIVRNGGGESPPPLSDSR</sequence>
<feature type="domain" description="Homeobox" evidence="10">
    <location>
        <begin position="265"/>
        <end position="325"/>
    </location>
</feature>
<evidence type="ECO:0000313" key="12">
    <source>
        <dbReference type="Proteomes" id="UP000007110"/>
    </source>
</evidence>
<feature type="region of interest" description="Disordered" evidence="9">
    <location>
        <begin position="450"/>
        <end position="502"/>
    </location>
</feature>
<dbReference type="GO" id="GO:0045944">
    <property type="term" value="P:positive regulation of transcription by RNA polymerase II"/>
    <property type="evidence" value="ECO:0007669"/>
    <property type="project" value="InterPro"/>
</dbReference>
<evidence type="ECO:0000256" key="3">
    <source>
        <dbReference type="ARBA" id="ARBA00023125"/>
    </source>
</evidence>
<dbReference type="GO" id="GO:0006357">
    <property type="term" value="P:regulation of transcription by RNA polymerase II"/>
    <property type="evidence" value="ECO:0000318"/>
    <property type="project" value="GO_Central"/>
</dbReference>
<evidence type="ECO:0000256" key="8">
    <source>
        <dbReference type="RuleBase" id="RU000682"/>
    </source>
</evidence>
<dbReference type="FunFam" id="1.10.10.60:FF:000071">
    <property type="entry name" value="Retinal homeobox gene 2"/>
    <property type="match status" value="1"/>
</dbReference>
<dbReference type="InParanoid" id="A0A7M7R9W7"/>
<reference evidence="12" key="1">
    <citation type="submission" date="2015-02" db="EMBL/GenBank/DDBJ databases">
        <title>Genome sequencing for Strongylocentrotus purpuratus.</title>
        <authorList>
            <person name="Murali S."/>
            <person name="Liu Y."/>
            <person name="Vee V."/>
            <person name="English A."/>
            <person name="Wang M."/>
            <person name="Skinner E."/>
            <person name="Han Y."/>
            <person name="Muzny D.M."/>
            <person name="Worley K.C."/>
            <person name="Gibbs R.A."/>
        </authorList>
    </citation>
    <scope>NUCLEOTIDE SEQUENCE</scope>
</reference>
<dbReference type="GeneID" id="576952"/>
<keyword evidence="6 7" id="KW-0539">Nucleus</keyword>
<dbReference type="PROSITE" id="PS00027">
    <property type="entry name" value="HOMEOBOX_1"/>
    <property type="match status" value="1"/>
</dbReference>
<dbReference type="InterPro" id="IPR017970">
    <property type="entry name" value="Homeobox_CS"/>
</dbReference>
<dbReference type="InterPro" id="IPR043562">
    <property type="entry name" value="RAX/RAX2"/>
</dbReference>
<keyword evidence="3 7" id="KW-0238">DNA-binding</keyword>
<dbReference type="SMART" id="SM00389">
    <property type="entry name" value="HOX"/>
    <property type="match status" value="1"/>
</dbReference>
<dbReference type="GO" id="GO:0000981">
    <property type="term" value="F:DNA-binding transcription factor activity, RNA polymerase II-specific"/>
    <property type="evidence" value="ECO:0000318"/>
    <property type="project" value="GO_Central"/>
</dbReference>
<evidence type="ECO:0000259" key="10">
    <source>
        <dbReference type="PROSITE" id="PS50071"/>
    </source>
</evidence>
<keyword evidence="5" id="KW-0804">Transcription</keyword>
<reference evidence="11" key="2">
    <citation type="submission" date="2021-01" db="UniProtKB">
        <authorList>
            <consortium name="EnsemblMetazoa"/>
        </authorList>
    </citation>
    <scope>IDENTIFICATION</scope>
</reference>
<protein>
    <recommendedName>
        <fullName evidence="10">Homeobox domain-containing protein</fullName>
    </recommendedName>
</protein>
<feature type="compositionally biased region" description="Acidic residues" evidence="9">
    <location>
        <begin position="248"/>
        <end position="260"/>
    </location>
</feature>
<evidence type="ECO:0000256" key="9">
    <source>
        <dbReference type="SAM" id="MobiDB-lite"/>
    </source>
</evidence>
<dbReference type="AlphaFoldDB" id="A0A7M7R9W7"/>
<feature type="compositionally biased region" description="Polar residues" evidence="9">
    <location>
        <begin position="210"/>
        <end position="230"/>
    </location>
</feature>
<evidence type="ECO:0000256" key="2">
    <source>
        <dbReference type="ARBA" id="ARBA00023015"/>
    </source>
</evidence>
<dbReference type="GO" id="GO:0000977">
    <property type="term" value="F:RNA polymerase II transcription regulatory region sequence-specific DNA binding"/>
    <property type="evidence" value="ECO:0000318"/>
    <property type="project" value="GO_Central"/>
</dbReference>
<dbReference type="InterPro" id="IPR009057">
    <property type="entry name" value="Homeodomain-like_sf"/>
</dbReference>
<dbReference type="KEGG" id="spu:576952"/>
<organism evidence="11 12">
    <name type="scientific">Strongylocentrotus purpuratus</name>
    <name type="common">Purple sea urchin</name>
    <dbReference type="NCBI Taxonomy" id="7668"/>
    <lineage>
        <taxon>Eukaryota</taxon>
        <taxon>Metazoa</taxon>
        <taxon>Echinodermata</taxon>
        <taxon>Eleutherozoa</taxon>
        <taxon>Echinozoa</taxon>
        <taxon>Echinoidea</taxon>
        <taxon>Euechinoidea</taxon>
        <taxon>Echinacea</taxon>
        <taxon>Camarodonta</taxon>
        <taxon>Echinidea</taxon>
        <taxon>Strongylocentrotidae</taxon>
        <taxon>Strongylocentrotus</taxon>
    </lineage>
</organism>